<dbReference type="InterPro" id="IPR000683">
    <property type="entry name" value="Gfo/Idh/MocA-like_OxRdtase_N"/>
</dbReference>
<accession>A0A8C4ZIT8</accession>
<evidence type="ECO:0000256" key="3">
    <source>
        <dbReference type="ARBA" id="ARBA00038853"/>
    </source>
</evidence>
<dbReference type="GeneTree" id="ENSGT00390000007946"/>
<dbReference type="PANTHER" id="PTHR22604:SF105">
    <property type="entry name" value="TRANS-1,2-DIHYDROBENZENE-1,2-DIOL DEHYDROGENASE"/>
    <property type="match status" value="1"/>
</dbReference>
<dbReference type="SUPFAM" id="SSF55347">
    <property type="entry name" value="Glyceraldehyde-3-phosphate dehydrogenase-like, C-terminal domain"/>
    <property type="match status" value="1"/>
</dbReference>
<dbReference type="Pfam" id="PF22725">
    <property type="entry name" value="GFO_IDH_MocA_C3"/>
    <property type="match status" value="1"/>
</dbReference>
<dbReference type="Gene3D" id="3.30.360.10">
    <property type="entry name" value="Dihydrodipicolinate Reductase, domain 2"/>
    <property type="match status" value="1"/>
</dbReference>
<dbReference type="EC" id="1.1.1.179" evidence="4"/>
<evidence type="ECO:0000256" key="1">
    <source>
        <dbReference type="ARBA" id="ARBA00010928"/>
    </source>
</evidence>
<organism evidence="13 14">
    <name type="scientific">Gadus morhua</name>
    <name type="common">Atlantic cod</name>
    <dbReference type="NCBI Taxonomy" id="8049"/>
    <lineage>
        <taxon>Eukaryota</taxon>
        <taxon>Metazoa</taxon>
        <taxon>Chordata</taxon>
        <taxon>Craniata</taxon>
        <taxon>Vertebrata</taxon>
        <taxon>Euteleostomi</taxon>
        <taxon>Actinopterygii</taxon>
        <taxon>Neopterygii</taxon>
        <taxon>Teleostei</taxon>
        <taxon>Neoteleostei</taxon>
        <taxon>Acanthomorphata</taxon>
        <taxon>Zeiogadaria</taxon>
        <taxon>Gadariae</taxon>
        <taxon>Gadiformes</taxon>
        <taxon>Gadoidei</taxon>
        <taxon>Gadidae</taxon>
        <taxon>Gadus</taxon>
    </lineage>
</organism>
<name>A0A8C4ZIT8_GADMO</name>
<evidence type="ECO:0000256" key="5">
    <source>
        <dbReference type="ARBA" id="ARBA00040603"/>
    </source>
</evidence>
<evidence type="ECO:0000256" key="8">
    <source>
        <dbReference type="ARBA" id="ARBA00043025"/>
    </source>
</evidence>
<reference evidence="13" key="2">
    <citation type="submission" date="2025-09" db="UniProtKB">
        <authorList>
            <consortium name="Ensembl"/>
        </authorList>
    </citation>
    <scope>IDENTIFICATION</scope>
</reference>
<evidence type="ECO:0000256" key="7">
    <source>
        <dbReference type="ARBA" id="ARBA00042988"/>
    </source>
</evidence>
<sequence length="406" mass="45057">MVYYSREKIFPAQQFYFLPLYTTCPGYGRLTSIIFRPCEDNTDALSSPSGRRWNYTAYIKLLLMELLTLVSNMATRWGICSAGKISHDFTVALKSLPDSDHKIVAVGARNLEDAQKFAEKHSIPAAYGSYEELSRDPSVDVVYLGSIHPRHLSLSLLFMTAKKNVLCEKPLAMNSREVEEMVACARANNVFLMEAVWTRFFPASLEIKRLLAQGALGELKMVRAEFGAPLLGVPRAMEKELGGGALLDIGIYCLQFACMVFQGERPESVQASGGCLETGVDECMVVTMKYSGNRMAVCLISNAVALPNEAVITGTKGSVRVPAHMWCPTSLIVNGEETQYPLPEPYLPTNFLNSTGMRYEAEEVRQCLLKGLKESPGMTHADSVLLAWLEDEARRQVGVEYSQDHH</sequence>
<dbReference type="Ensembl" id="ENSGMOT00000015957.2">
    <property type="protein sequence ID" value="ENSGMOP00000015561.2"/>
    <property type="gene ID" value="ENSGMOG00000014536.2"/>
</dbReference>
<dbReference type="Pfam" id="PF01408">
    <property type="entry name" value="GFO_IDH_MocA"/>
    <property type="match status" value="1"/>
</dbReference>
<dbReference type="GO" id="GO:0047115">
    <property type="term" value="F:trans-1,2-dihydrobenzene-1,2-diol dehydrogenase activity"/>
    <property type="evidence" value="ECO:0007669"/>
    <property type="project" value="UniProtKB-EC"/>
</dbReference>
<reference evidence="13" key="1">
    <citation type="submission" date="2025-08" db="UniProtKB">
        <authorList>
            <consortium name="Ensembl"/>
        </authorList>
    </citation>
    <scope>IDENTIFICATION</scope>
</reference>
<dbReference type="PANTHER" id="PTHR22604">
    <property type="entry name" value="OXIDOREDUCTASES"/>
    <property type="match status" value="1"/>
</dbReference>
<dbReference type="GO" id="GO:0047837">
    <property type="term" value="F:D-xylose 1-dehydrogenase (NADP+) activity"/>
    <property type="evidence" value="ECO:0007669"/>
    <property type="project" value="UniProtKB-EC"/>
</dbReference>
<evidence type="ECO:0000256" key="10">
    <source>
        <dbReference type="ARBA" id="ARBA00049233"/>
    </source>
</evidence>
<proteinExistence type="inferred from homology"/>
<dbReference type="Gene3D" id="3.40.50.720">
    <property type="entry name" value="NAD(P)-binding Rossmann-like Domain"/>
    <property type="match status" value="1"/>
</dbReference>
<protein>
    <recommendedName>
        <fullName evidence="5">Trans-1,2-dihydrobenzene-1,2-diol dehydrogenase</fullName>
        <ecNumber evidence="4">1.1.1.179</ecNumber>
        <ecNumber evidence="3">1.3.1.20</ecNumber>
    </recommendedName>
    <alternativeName>
        <fullName evidence="8">D-xylose 1-dehydrogenase</fullName>
    </alternativeName>
    <alternativeName>
        <fullName evidence="7">D-xylose-NADP dehydrogenase</fullName>
    </alternativeName>
    <alternativeName>
        <fullName evidence="6">Dimeric dihydrodiol dehydrogenase</fullName>
    </alternativeName>
</protein>
<comment type="similarity">
    <text evidence="1">Belongs to the Gfo/Idh/MocA family.</text>
</comment>
<evidence type="ECO:0000259" key="12">
    <source>
        <dbReference type="Pfam" id="PF22725"/>
    </source>
</evidence>
<dbReference type="InterPro" id="IPR036291">
    <property type="entry name" value="NAD(P)-bd_dom_sf"/>
</dbReference>
<comment type="catalytic activity">
    <reaction evidence="10">
        <text>D-xylose + NADP(+) = D-xylono-1,5-lactone + NADPH + H(+)</text>
        <dbReference type="Rhea" id="RHEA:22000"/>
        <dbReference type="ChEBI" id="CHEBI:15378"/>
        <dbReference type="ChEBI" id="CHEBI:15867"/>
        <dbReference type="ChEBI" id="CHEBI:53455"/>
        <dbReference type="ChEBI" id="CHEBI:57783"/>
        <dbReference type="ChEBI" id="CHEBI:58349"/>
        <dbReference type="EC" id="1.1.1.179"/>
    </reaction>
</comment>
<dbReference type="SUPFAM" id="SSF51735">
    <property type="entry name" value="NAD(P)-binding Rossmann-fold domains"/>
    <property type="match status" value="1"/>
</dbReference>
<evidence type="ECO:0000256" key="4">
    <source>
        <dbReference type="ARBA" id="ARBA00038984"/>
    </source>
</evidence>
<feature type="domain" description="GFO/IDH/MocA-like oxidoreductase" evidence="12">
    <location>
        <begin position="206"/>
        <end position="320"/>
    </location>
</feature>
<keyword evidence="2" id="KW-0560">Oxidoreductase</keyword>
<dbReference type="GO" id="GO:0000166">
    <property type="term" value="F:nucleotide binding"/>
    <property type="evidence" value="ECO:0007669"/>
    <property type="project" value="InterPro"/>
</dbReference>
<comment type="catalytic activity">
    <reaction evidence="9">
        <text>(1R,2R)-1,2-dihydrobenzene-1,2-diol + NADP(+) = catechol + NADPH + H(+)</text>
        <dbReference type="Rhea" id="RHEA:16729"/>
        <dbReference type="ChEBI" id="CHEBI:10702"/>
        <dbReference type="ChEBI" id="CHEBI:15378"/>
        <dbReference type="ChEBI" id="CHEBI:18135"/>
        <dbReference type="ChEBI" id="CHEBI:57783"/>
        <dbReference type="ChEBI" id="CHEBI:58349"/>
        <dbReference type="EC" id="1.3.1.20"/>
    </reaction>
</comment>
<evidence type="ECO:0000256" key="6">
    <source>
        <dbReference type="ARBA" id="ARBA00042926"/>
    </source>
</evidence>
<dbReference type="EC" id="1.3.1.20" evidence="3"/>
<evidence type="ECO:0000313" key="14">
    <source>
        <dbReference type="Proteomes" id="UP000694546"/>
    </source>
</evidence>
<feature type="domain" description="Gfo/Idh/MocA-like oxidoreductase N-terminal" evidence="11">
    <location>
        <begin position="76"/>
        <end position="193"/>
    </location>
</feature>
<dbReference type="InterPro" id="IPR055170">
    <property type="entry name" value="GFO_IDH_MocA-like_dom"/>
</dbReference>
<dbReference type="AlphaFoldDB" id="A0A8C4ZIT8"/>
<keyword evidence="14" id="KW-1185">Reference proteome</keyword>
<dbReference type="Proteomes" id="UP000694546">
    <property type="component" value="Chromosome 14"/>
</dbReference>
<evidence type="ECO:0000313" key="13">
    <source>
        <dbReference type="Ensembl" id="ENSGMOP00000015561.2"/>
    </source>
</evidence>
<evidence type="ECO:0000256" key="9">
    <source>
        <dbReference type="ARBA" id="ARBA00047423"/>
    </source>
</evidence>
<dbReference type="InterPro" id="IPR050984">
    <property type="entry name" value="Gfo/Idh/MocA_domain"/>
</dbReference>
<dbReference type="OMA" id="AHETGKY"/>
<evidence type="ECO:0000256" key="2">
    <source>
        <dbReference type="ARBA" id="ARBA00023002"/>
    </source>
</evidence>
<evidence type="ECO:0000259" key="11">
    <source>
        <dbReference type="Pfam" id="PF01408"/>
    </source>
</evidence>